<name>A0A5Q0H6D4_SACSY</name>
<dbReference type="Gene3D" id="1.10.1660.10">
    <property type="match status" value="1"/>
</dbReference>
<dbReference type="Pfam" id="PF13411">
    <property type="entry name" value="MerR_1"/>
    <property type="match status" value="1"/>
</dbReference>
<keyword evidence="1" id="KW-0238">DNA-binding</keyword>
<dbReference type="PROSITE" id="PS50937">
    <property type="entry name" value="HTH_MERR_2"/>
    <property type="match status" value="1"/>
</dbReference>
<dbReference type="GO" id="GO:0003700">
    <property type="term" value="F:DNA-binding transcription factor activity"/>
    <property type="evidence" value="ECO:0007669"/>
    <property type="project" value="InterPro"/>
</dbReference>
<dbReference type="KEGG" id="ssyi:EKG83_32550"/>
<evidence type="ECO:0000259" key="2">
    <source>
        <dbReference type="PROSITE" id="PS50937"/>
    </source>
</evidence>
<dbReference type="InterPro" id="IPR003759">
    <property type="entry name" value="Cbl-bd_cap"/>
</dbReference>
<reference evidence="4" key="1">
    <citation type="journal article" date="2021" name="Curr. Microbiol.">
        <title>Complete genome of nocamycin-producing strain Saccharothrix syringae NRRL B-16468 reveals the biosynthetic potential for secondary metabolites.</title>
        <authorList>
            <person name="Mo X."/>
            <person name="Yang S."/>
        </authorList>
    </citation>
    <scope>NUCLEOTIDE SEQUENCE [LARGE SCALE GENOMIC DNA]</scope>
    <source>
        <strain evidence="4">ATCC 51364 / DSM 43886 / JCM 6844 / KCTC 9398 / NBRC 14523 / NRRL B-16468 / INA 2240</strain>
    </source>
</reference>
<protein>
    <submittedName>
        <fullName evidence="3">MerR family transcriptional regulator</fullName>
    </submittedName>
</protein>
<sequence>MMGEQGSGLTPGALAGMLGISPTTLRTWHRRYGLGPSARTSGNHRRYTPADVERLRRMVELTAKGLAPAAAAGIVLSEPPPAVATPAPRVDLSPDAARAVRRGFLNAACRLDEPLMRDLAVKLIAEHGVVDSWHQVFMPTLVQLGRRAAARGRGVEVEHVTTAAVLHALRGVPFPAAEGRLAALLACAPDEQHTLPLEALGAALSECDSTWRHLGARLPARALLDAVGKLRPAVVVVWAHRAELAREVPLRTLATRFDAVVAVAGPGWDPLVVPAGAERLTSLRHGVRVVLRATGRTG</sequence>
<organism evidence="3 4">
    <name type="scientific">Saccharothrix syringae</name>
    <name type="common">Nocardiopsis syringae</name>
    <dbReference type="NCBI Taxonomy" id="103733"/>
    <lineage>
        <taxon>Bacteria</taxon>
        <taxon>Bacillati</taxon>
        <taxon>Actinomycetota</taxon>
        <taxon>Actinomycetes</taxon>
        <taxon>Pseudonocardiales</taxon>
        <taxon>Pseudonocardiaceae</taxon>
        <taxon>Saccharothrix</taxon>
    </lineage>
</organism>
<dbReference type="InterPro" id="IPR036594">
    <property type="entry name" value="Meth_synthase_dom"/>
</dbReference>
<evidence type="ECO:0000256" key="1">
    <source>
        <dbReference type="ARBA" id="ARBA00023125"/>
    </source>
</evidence>
<dbReference type="Gene3D" id="1.10.1240.10">
    <property type="entry name" value="Methionine synthase domain"/>
    <property type="match status" value="1"/>
</dbReference>
<dbReference type="Proteomes" id="UP000325787">
    <property type="component" value="Chromosome"/>
</dbReference>
<dbReference type="PANTHER" id="PTHR30204:SF97">
    <property type="entry name" value="MERR FAMILY REGULATORY PROTEIN"/>
    <property type="match status" value="1"/>
</dbReference>
<dbReference type="InterPro" id="IPR047057">
    <property type="entry name" value="MerR_fam"/>
</dbReference>
<evidence type="ECO:0000313" key="3">
    <source>
        <dbReference type="EMBL" id="QFZ21494.1"/>
    </source>
</evidence>
<accession>A0A5Q0H6D4</accession>
<dbReference type="CDD" id="cd01104">
    <property type="entry name" value="HTH_MlrA-CarA"/>
    <property type="match status" value="1"/>
</dbReference>
<dbReference type="Pfam" id="PF02607">
    <property type="entry name" value="B12-binding_2"/>
    <property type="match status" value="1"/>
</dbReference>
<gene>
    <name evidence="3" type="ORF">EKG83_32550</name>
</gene>
<dbReference type="InterPro" id="IPR000551">
    <property type="entry name" value="MerR-type_HTH_dom"/>
</dbReference>
<dbReference type="Gene3D" id="3.40.50.280">
    <property type="entry name" value="Cobalamin-binding domain"/>
    <property type="match status" value="1"/>
</dbReference>
<evidence type="ECO:0000313" key="4">
    <source>
        <dbReference type="Proteomes" id="UP000325787"/>
    </source>
</evidence>
<dbReference type="OrthoDB" id="9800334at2"/>
<dbReference type="GO" id="GO:0003677">
    <property type="term" value="F:DNA binding"/>
    <property type="evidence" value="ECO:0007669"/>
    <property type="project" value="UniProtKB-KW"/>
</dbReference>
<dbReference type="SUPFAM" id="SSF46955">
    <property type="entry name" value="Putative DNA-binding domain"/>
    <property type="match status" value="1"/>
</dbReference>
<dbReference type="SMART" id="SM00422">
    <property type="entry name" value="HTH_MERR"/>
    <property type="match status" value="1"/>
</dbReference>
<dbReference type="InterPro" id="IPR009061">
    <property type="entry name" value="DNA-bd_dom_put_sf"/>
</dbReference>
<dbReference type="EMBL" id="CP034550">
    <property type="protein sequence ID" value="QFZ21494.1"/>
    <property type="molecule type" value="Genomic_DNA"/>
</dbReference>
<feature type="domain" description="HTH merR-type" evidence="2">
    <location>
        <begin position="8"/>
        <end position="77"/>
    </location>
</feature>
<keyword evidence="4" id="KW-1185">Reference proteome</keyword>
<proteinExistence type="predicted"/>
<dbReference type="AlphaFoldDB" id="A0A5Q0H6D4"/>
<dbReference type="PANTHER" id="PTHR30204">
    <property type="entry name" value="REDOX-CYCLING DRUG-SENSING TRANSCRIPTIONAL ACTIVATOR SOXR"/>
    <property type="match status" value="1"/>
</dbReference>